<dbReference type="RefSeq" id="WP_074979198.1">
    <property type="nucleotide sequence ID" value="NZ_FPAG01000007.1"/>
</dbReference>
<dbReference type="PANTHER" id="PTHR35569:SF1">
    <property type="entry name" value="CYANAMIDE HYDRATASE DDI2-RELATED"/>
    <property type="match status" value="1"/>
</dbReference>
<dbReference type="OrthoDB" id="8478129at2"/>
<organism evidence="1 2">
    <name type="scientific">Zhouia amylolytica</name>
    <dbReference type="NCBI Taxonomy" id="376730"/>
    <lineage>
        <taxon>Bacteria</taxon>
        <taxon>Pseudomonadati</taxon>
        <taxon>Bacteroidota</taxon>
        <taxon>Flavobacteriia</taxon>
        <taxon>Flavobacteriales</taxon>
        <taxon>Flavobacteriaceae</taxon>
        <taxon>Zhouia</taxon>
    </lineage>
</organism>
<dbReference type="EMBL" id="FPAG01000007">
    <property type="protein sequence ID" value="SFT01212.1"/>
    <property type="molecule type" value="Genomic_DNA"/>
</dbReference>
<dbReference type="PANTHER" id="PTHR35569">
    <property type="entry name" value="CYANAMIDE HYDRATASE DDI2-RELATED"/>
    <property type="match status" value="1"/>
</dbReference>
<dbReference type="AlphaFoldDB" id="A0A1I6UIE4"/>
<dbReference type="SUPFAM" id="SSF109604">
    <property type="entry name" value="HD-domain/PDEase-like"/>
    <property type="match status" value="1"/>
</dbReference>
<sequence length="259" mass="29381">MSTQKIGSYDWCKETNGILSKKEKKKLVQQLVISQVTNHLSALSYRIGLTKHDLKKIDLYKIKFPESKAGKEALSYATDQCSQVLLNHCYRTFVFGELIAQVKGIHSIDHELLFVGSILHDLGLTNKDNENLCSCCFTMEGAKVAKSIAEKNSWNERRSVKLYTSISAHLNPKIDSKIYGNESFLLGSGALLDVLGTRHHTIPPLILKKVHDKYPRAQFKNDIIKTMSFPHQKDSRAGYLYRLGFSKFAKDNPLDRLYS</sequence>
<proteinExistence type="predicted"/>
<protein>
    <recommendedName>
        <fullName evidence="3">HD domain-containing protein</fullName>
    </recommendedName>
</protein>
<evidence type="ECO:0000313" key="1">
    <source>
        <dbReference type="EMBL" id="SFT01212.1"/>
    </source>
</evidence>
<dbReference type="Gene3D" id="1.10.3210.10">
    <property type="entry name" value="Hypothetical protein af1432"/>
    <property type="match status" value="1"/>
</dbReference>
<accession>A0A1I6UIE4</accession>
<evidence type="ECO:0008006" key="3">
    <source>
        <dbReference type="Google" id="ProtNLM"/>
    </source>
</evidence>
<name>A0A1I6UIE4_9FLAO</name>
<dbReference type="Proteomes" id="UP000183209">
    <property type="component" value="Unassembled WGS sequence"/>
</dbReference>
<reference evidence="1 2" key="1">
    <citation type="submission" date="2016-10" db="EMBL/GenBank/DDBJ databases">
        <authorList>
            <person name="de Groot N.N."/>
        </authorList>
    </citation>
    <scope>NUCLEOTIDE SEQUENCE [LARGE SCALE GENOMIC DNA]</scope>
    <source>
        <strain evidence="1 2">CGMCC 1.6114</strain>
    </source>
</reference>
<gene>
    <name evidence="1" type="ORF">SAMN04487906_2497</name>
</gene>
<evidence type="ECO:0000313" key="2">
    <source>
        <dbReference type="Proteomes" id="UP000183209"/>
    </source>
</evidence>